<dbReference type="EMBL" id="OZ075125">
    <property type="protein sequence ID" value="CAL4930182.1"/>
    <property type="molecule type" value="Genomic_DNA"/>
</dbReference>
<evidence type="ECO:0000313" key="2">
    <source>
        <dbReference type="Proteomes" id="UP001497457"/>
    </source>
</evidence>
<accession>A0ABC8XSL2</accession>
<organism evidence="1 2">
    <name type="scientific">Urochloa decumbens</name>
    <dbReference type="NCBI Taxonomy" id="240449"/>
    <lineage>
        <taxon>Eukaryota</taxon>
        <taxon>Viridiplantae</taxon>
        <taxon>Streptophyta</taxon>
        <taxon>Embryophyta</taxon>
        <taxon>Tracheophyta</taxon>
        <taxon>Spermatophyta</taxon>
        <taxon>Magnoliopsida</taxon>
        <taxon>Liliopsida</taxon>
        <taxon>Poales</taxon>
        <taxon>Poaceae</taxon>
        <taxon>PACMAD clade</taxon>
        <taxon>Panicoideae</taxon>
        <taxon>Panicodae</taxon>
        <taxon>Paniceae</taxon>
        <taxon>Melinidinae</taxon>
        <taxon>Urochloa</taxon>
    </lineage>
</organism>
<reference evidence="1 2" key="2">
    <citation type="submission" date="2024-10" db="EMBL/GenBank/DDBJ databases">
        <authorList>
            <person name="Ryan C."/>
        </authorList>
    </citation>
    <scope>NUCLEOTIDE SEQUENCE [LARGE SCALE GENOMIC DNA]</scope>
</reference>
<protein>
    <submittedName>
        <fullName evidence="1">Uncharacterized protein</fullName>
    </submittedName>
</protein>
<name>A0ABC8XSL2_9POAL</name>
<dbReference type="AlphaFoldDB" id="A0ABC8XSL2"/>
<gene>
    <name evidence="1" type="ORF">URODEC1_LOCUS26273</name>
</gene>
<sequence>MAAEVQVQHLPPVGMLEIILTLPRLSGYAGPAWPRYCELYVSVCGKPLLTSKLLPFEMHEEDVEEYISWRDLRSYVKTQAMKDMKQWKMSLRIPVQPGWAGESVDILVERFDLDMRYSRRVVVTRGGPHTSRFTAVIARARVPLLDALVVGDLDDDENDDGKKRRRNDEVDERNARLLEGTVEFCKTVSLMTWELPAMRDAGGNPRAVVRGTVDVRMSLKRIAR</sequence>
<reference evidence="2" key="1">
    <citation type="submission" date="2024-06" db="EMBL/GenBank/DDBJ databases">
        <authorList>
            <person name="Ryan C."/>
        </authorList>
    </citation>
    <scope>NUCLEOTIDE SEQUENCE [LARGE SCALE GENOMIC DNA]</scope>
</reference>
<keyword evidence="2" id="KW-1185">Reference proteome</keyword>
<proteinExistence type="predicted"/>
<dbReference type="Proteomes" id="UP001497457">
    <property type="component" value="Chromosome 15b"/>
</dbReference>
<evidence type="ECO:0000313" key="1">
    <source>
        <dbReference type="EMBL" id="CAL4930182.1"/>
    </source>
</evidence>